<keyword evidence="3" id="KW-1185">Reference proteome</keyword>
<dbReference type="EMBL" id="JAYRBN010000091">
    <property type="protein sequence ID" value="KAL2730307.1"/>
    <property type="molecule type" value="Genomic_DNA"/>
</dbReference>
<accession>A0ABD2BC63</accession>
<name>A0ABD2BC63_VESMC</name>
<evidence type="ECO:0000313" key="2">
    <source>
        <dbReference type="EMBL" id="KAL2730307.1"/>
    </source>
</evidence>
<feature type="transmembrane region" description="Helical" evidence="1">
    <location>
        <begin position="315"/>
        <end position="334"/>
    </location>
</feature>
<reference evidence="2 3" key="1">
    <citation type="journal article" date="2024" name="Ann. Entomol. Soc. Am.">
        <title>Genomic analyses of the southern and eastern yellowjacket wasps (Hymenoptera: Vespidae) reveal evolutionary signatures of social life.</title>
        <authorList>
            <person name="Catto M.A."/>
            <person name="Caine P.B."/>
            <person name="Orr S.E."/>
            <person name="Hunt B.G."/>
            <person name="Goodisman M.A.D."/>
        </authorList>
    </citation>
    <scope>NUCLEOTIDE SEQUENCE [LARGE SCALE GENOMIC DNA]</scope>
    <source>
        <strain evidence="2">232</strain>
        <tissue evidence="2">Head and thorax</tissue>
    </source>
</reference>
<evidence type="ECO:0000313" key="3">
    <source>
        <dbReference type="Proteomes" id="UP001607303"/>
    </source>
</evidence>
<feature type="transmembrane region" description="Helical" evidence="1">
    <location>
        <begin position="289"/>
        <end position="309"/>
    </location>
</feature>
<proteinExistence type="predicted"/>
<keyword evidence="1" id="KW-0812">Transmembrane</keyword>
<feature type="transmembrane region" description="Helical" evidence="1">
    <location>
        <begin position="346"/>
        <end position="366"/>
    </location>
</feature>
<keyword evidence="1" id="KW-0472">Membrane</keyword>
<sequence>MDVIAEKIHLFNDLCINRILGEKKYEVGSDSHTINEESPFQGLDTYAIIKTLTEATMTLKEIDYFEKYSSILNEHLFTFIGLYSYIKSPKELLRVHLINFVLAFATFMQFLELYFLYKLGPKRQLRVIVKIKLIVNHIKRDWKELKDEHELITMKKYASKSFSYLYIGSLIFPSMYNFIYIFHITNKTKLILPIRMEFALENNKVYYFFLLLEFIIIFIVCTIGVANYSLFMSITQHAFALFNIVLVKLDRPFVTDSHCLRQNKIFTSLNMEYDWIVTIIRSYEKAIRFISFIILFQWSLFVDLIKYVFGSTYLMEITLSLSLIVIDYLYIFTLKNTISENISDSTYILASMFLIYVYCYSGQIIYVKHLRSFKYVNVNNLRSCQVPFYTLSVKTQKILLILILQTMRPCNFSIRRIIVASHELFAKIENYCLIRTL</sequence>
<gene>
    <name evidence="2" type="ORF">V1477_016118</name>
</gene>
<comment type="caution">
    <text evidence="2">The sequence shown here is derived from an EMBL/GenBank/DDBJ whole genome shotgun (WGS) entry which is preliminary data.</text>
</comment>
<dbReference type="Proteomes" id="UP001607303">
    <property type="component" value="Unassembled WGS sequence"/>
</dbReference>
<protein>
    <submittedName>
        <fullName evidence="2">Odorant receptor 46a-like isoform X1</fullName>
    </submittedName>
</protein>
<feature type="transmembrane region" description="Helical" evidence="1">
    <location>
        <begin position="205"/>
        <end position="226"/>
    </location>
</feature>
<keyword evidence="1" id="KW-1133">Transmembrane helix</keyword>
<feature type="transmembrane region" description="Helical" evidence="1">
    <location>
        <begin position="97"/>
        <end position="117"/>
    </location>
</feature>
<evidence type="ECO:0000256" key="1">
    <source>
        <dbReference type="SAM" id="Phobius"/>
    </source>
</evidence>
<feature type="transmembrane region" description="Helical" evidence="1">
    <location>
        <begin position="164"/>
        <end position="185"/>
    </location>
</feature>
<organism evidence="2 3">
    <name type="scientific">Vespula maculifrons</name>
    <name type="common">Eastern yellow jacket</name>
    <name type="synonym">Wasp</name>
    <dbReference type="NCBI Taxonomy" id="7453"/>
    <lineage>
        <taxon>Eukaryota</taxon>
        <taxon>Metazoa</taxon>
        <taxon>Ecdysozoa</taxon>
        <taxon>Arthropoda</taxon>
        <taxon>Hexapoda</taxon>
        <taxon>Insecta</taxon>
        <taxon>Pterygota</taxon>
        <taxon>Neoptera</taxon>
        <taxon>Endopterygota</taxon>
        <taxon>Hymenoptera</taxon>
        <taxon>Apocrita</taxon>
        <taxon>Aculeata</taxon>
        <taxon>Vespoidea</taxon>
        <taxon>Vespidae</taxon>
        <taxon>Vespinae</taxon>
        <taxon>Vespula</taxon>
    </lineage>
</organism>
<dbReference type="AlphaFoldDB" id="A0ABD2BC63"/>